<organism evidence="1 2">
    <name type="scientific">Endocarpon pusillum (strain Z07020 / HMAS-L-300199)</name>
    <name type="common">Lichen-forming fungus</name>
    <dbReference type="NCBI Taxonomy" id="1263415"/>
    <lineage>
        <taxon>Eukaryota</taxon>
        <taxon>Fungi</taxon>
        <taxon>Dikarya</taxon>
        <taxon>Ascomycota</taxon>
        <taxon>Pezizomycotina</taxon>
        <taxon>Eurotiomycetes</taxon>
        <taxon>Chaetothyriomycetidae</taxon>
        <taxon>Verrucariales</taxon>
        <taxon>Verrucariaceae</taxon>
        <taxon>Endocarpon</taxon>
    </lineage>
</organism>
<dbReference type="EMBL" id="KE720961">
    <property type="protein sequence ID" value="ERF73280.1"/>
    <property type="molecule type" value="Genomic_DNA"/>
</dbReference>
<evidence type="ECO:0000313" key="2">
    <source>
        <dbReference type="Proteomes" id="UP000019373"/>
    </source>
</evidence>
<dbReference type="GeneID" id="19238160"/>
<accession>U1HRY2</accession>
<keyword evidence="2" id="KW-1185">Reference proteome</keyword>
<dbReference type="RefSeq" id="XP_007801053.1">
    <property type="nucleotide sequence ID" value="XM_007802862.1"/>
</dbReference>
<sequence>MAQSTIQDDEDWTKVQESRQKIRKRLEQLGAAVAAGSLGLPKNVKQGLTPTSNSLESESQTTEVCEAANDGMMLDQPLGNQIDDAFNMFLSSDSVSDLAESTVAEHCSHEYQLLVSCGPQRIQDSISLKLHAGNARRRFFDFTFVSPASTEHQGSDLRFDHGHPQIA</sequence>
<reference evidence="2" key="1">
    <citation type="journal article" date="2014" name="BMC Genomics">
        <title>Genome characteristics reveal the impact of lichenization on lichen-forming fungus Endocarpon pusillum Hedwig (Verrucariales, Ascomycota).</title>
        <authorList>
            <person name="Wang Y.-Y."/>
            <person name="Liu B."/>
            <person name="Zhang X.-Y."/>
            <person name="Zhou Q.-M."/>
            <person name="Zhang T."/>
            <person name="Li H."/>
            <person name="Yu Y.-F."/>
            <person name="Zhang X.-L."/>
            <person name="Hao X.-Y."/>
            <person name="Wang M."/>
            <person name="Wang L."/>
            <person name="Wei J.-C."/>
        </authorList>
    </citation>
    <scope>NUCLEOTIDE SEQUENCE [LARGE SCALE GENOMIC DNA]</scope>
    <source>
        <strain evidence="2">Z07020 / HMAS-L-300199</strain>
    </source>
</reference>
<name>U1HRY2_ENDPU</name>
<gene>
    <name evidence="1" type="ORF">EPUS_03112</name>
</gene>
<evidence type="ECO:0000313" key="1">
    <source>
        <dbReference type="EMBL" id="ERF73280.1"/>
    </source>
</evidence>
<protein>
    <submittedName>
        <fullName evidence="1">Uncharacterized protein</fullName>
    </submittedName>
</protein>
<dbReference type="Proteomes" id="UP000019373">
    <property type="component" value="Unassembled WGS sequence"/>
</dbReference>
<dbReference type="AlphaFoldDB" id="U1HRY2"/>
<proteinExistence type="predicted"/>
<dbReference type="HOGENOM" id="CLU_1594524_0_0_1"/>